<dbReference type="PANTHER" id="PTHR21089">
    <property type="entry name" value="SHIKIMATE DEHYDROGENASE"/>
    <property type="match status" value="1"/>
</dbReference>
<evidence type="ECO:0000256" key="1">
    <source>
        <dbReference type="ARBA" id="ARBA00004871"/>
    </source>
</evidence>
<evidence type="ECO:0000256" key="3">
    <source>
        <dbReference type="ARBA" id="ARBA00023141"/>
    </source>
</evidence>
<dbReference type="RefSeq" id="WP_050518866.1">
    <property type="nucleotide sequence ID" value="NZ_FOCO01000017.1"/>
</dbReference>
<keyword evidence="2" id="KW-0560">Oxidoreductase</keyword>
<dbReference type="CDD" id="cd01065">
    <property type="entry name" value="NAD_bind_Shikimate_DH"/>
    <property type="match status" value="1"/>
</dbReference>
<evidence type="ECO:0000259" key="4">
    <source>
        <dbReference type="Pfam" id="PF08501"/>
    </source>
</evidence>
<dbReference type="STRING" id="1077947.SAMN05216227_101714"/>
<dbReference type="Pfam" id="PF08501">
    <property type="entry name" value="Shikimate_dh_N"/>
    <property type="match status" value="1"/>
</dbReference>
<keyword evidence="3" id="KW-0057">Aromatic amino acid biosynthesis</keyword>
<evidence type="ECO:0000313" key="6">
    <source>
        <dbReference type="Proteomes" id="UP000183002"/>
    </source>
</evidence>
<keyword evidence="3" id="KW-0028">Amino-acid biosynthesis</keyword>
<dbReference type="Proteomes" id="UP000183002">
    <property type="component" value="Unassembled WGS sequence"/>
</dbReference>
<dbReference type="EMBL" id="FOCO01000017">
    <property type="protein sequence ID" value="SEN55421.1"/>
    <property type="molecule type" value="Genomic_DNA"/>
</dbReference>
<dbReference type="SUPFAM" id="SSF53223">
    <property type="entry name" value="Aminoacid dehydrogenase-like, N-terminal domain"/>
    <property type="match status" value="1"/>
</dbReference>
<name>A0A1H8HGH2_9RHOB</name>
<dbReference type="InterPro" id="IPR046346">
    <property type="entry name" value="Aminoacid_DH-like_N_sf"/>
</dbReference>
<sequence>MMGTQIKLGLIGDNIAVSQAPRLHHLAGQIAGLDVRYDRLVPRDLGLDFDAVFAMARDKGYRGLNITYPYKERVVASVTVLDPLVRAIGAVNTVVFGPDGPVGHNTDHSGFVAAYRAARAAAPGVVCTIGTGGVGRAVAFGLIALGAKVVHLVDIDLAKAEALARDLRKASPATRVVVVTGADEAAQGVDGLINCTPVGMVGYGGTPLPAQAMQGAGWAFDAVYTPMDTAFLQDAAAAGLSVISGWELFFGQGIDAWHIFTGVPMDAKTLRAALLAE</sequence>
<reference evidence="5 6" key="1">
    <citation type="submission" date="2016-10" db="EMBL/GenBank/DDBJ databases">
        <authorList>
            <person name="de Groot N.N."/>
        </authorList>
    </citation>
    <scope>NUCLEOTIDE SEQUENCE [LARGE SCALE GENOMIC DNA]</scope>
    <source>
        <strain evidence="5 6">CGMCC 1.10836</strain>
    </source>
</reference>
<dbReference type="OrthoDB" id="9792692at2"/>
<dbReference type="GO" id="GO:0019632">
    <property type="term" value="P:shikimate metabolic process"/>
    <property type="evidence" value="ECO:0007669"/>
    <property type="project" value="TreeGrafter"/>
</dbReference>
<comment type="pathway">
    <text evidence="1">Metabolic intermediate biosynthesis; chorismate biosynthesis; chorismate from D-erythrose 4-phosphate and phosphoenolpyruvate: step 4/7.</text>
</comment>
<dbReference type="Gene3D" id="3.40.50.720">
    <property type="entry name" value="NAD(P)-binding Rossmann-like Domain"/>
    <property type="match status" value="1"/>
</dbReference>
<protein>
    <submittedName>
        <fullName evidence="5">Shikimate dehydrogenase</fullName>
    </submittedName>
</protein>
<dbReference type="PANTHER" id="PTHR21089:SF1">
    <property type="entry name" value="BIFUNCTIONAL 3-DEHYDROQUINATE DEHYDRATASE_SHIKIMATE DEHYDROGENASE, CHLOROPLASTIC"/>
    <property type="match status" value="1"/>
</dbReference>
<dbReference type="GO" id="GO:0009423">
    <property type="term" value="P:chorismate biosynthetic process"/>
    <property type="evidence" value="ECO:0007669"/>
    <property type="project" value="TreeGrafter"/>
</dbReference>
<evidence type="ECO:0000256" key="2">
    <source>
        <dbReference type="ARBA" id="ARBA00023002"/>
    </source>
</evidence>
<dbReference type="InterPro" id="IPR022893">
    <property type="entry name" value="Shikimate_DH_fam"/>
</dbReference>
<dbReference type="GO" id="GO:0009073">
    <property type="term" value="P:aromatic amino acid family biosynthetic process"/>
    <property type="evidence" value="ECO:0007669"/>
    <property type="project" value="UniProtKB-KW"/>
</dbReference>
<feature type="domain" description="Shikimate dehydrogenase substrate binding N-terminal" evidence="4">
    <location>
        <begin position="10"/>
        <end position="94"/>
    </location>
</feature>
<dbReference type="Gene3D" id="3.40.50.10860">
    <property type="entry name" value="Leucine Dehydrogenase, chain A, domain 1"/>
    <property type="match status" value="1"/>
</dbReference>
<dbReference type="AlphaFoldDB" id="A0A1H8HGH2"/>
<dbReference type="InterPro" id="IPR036291">
    <property type="entry name" value="NAD(P)-bd_dom_sf"/>
</dbReference>
<gene>
    <name evidence="5" type="ORF">SAMN05216227_101714</name>
</gene>
<dbReference type="GO" id="GO:0004764">
    <property type="term" value="F:shikimate 3-dehydrogenase (NADP+) activity"/>
    <property type="evidence" value="ECO:0007669"/>
    <property type="project" value="InterPro"/>
</dbReference>
<keyword evidence="6" id="KW-1185">Reference proteome</keyword>
<dbReference type="SUPFAM" id="SSF51735">
    <property type="entry name" value="NAD(P)-binding Rossmann-fold domains"/>
    <property type="match status" value="1"/>
</dbReference>
<evidence type="ECO:0000313" key="5">
    <source>
        <dbReference type="EMBL" id="SEN55421.1"/>
    </source>
</evidence>
<dbReference type="InterPro" id="IPR013708">
    <property type="entry name" value="Shikimate_DH-bd_N"/>
</dbReference>
<accession>A0A1H8HGH2</accession>
<proteinExistence type="predicted"/>
<organism evidence="5 6">
    <name type="scientific">Pseudorhodobacter antarcticus</name>
    <dbReference type="NCBI Taxonomy" id="1077947"/>
    <lineage>
        <taxon>Bacteria</taxon>
        <taxon>Pseudomonadati</taxon>
        <taxon>Pseudomonadota</taxon>
        <taxon>Alphaproteobacteria</taxon>
        <taxon>Rhodobacterales</taxon>
        <taxon>Paracoccaceae</taxon>
        <taxon>Pseudorhodobacter</taxon>
    </lineage>
</organism>